<keyword evidence="2" id="KW-0472">Membrane</keyword>
<evidence type="ECO:0000256" key="1">
    <source>
        <dbReference type="ARBA" id="ARBA00009820"/>
    </source>
</evidence>
<evidence type="ECO:0000256" key="2">
    <source>
        <dbReference type="SAM" id="Phobius"/>
    </source>
</evidence>
<dbReference type="Gene3D" id="2.120.10.30">
    <property type="entry name" value="TolB, C-terminal domain"/>
    <property type="match status" value="1"/>
</dbReference>
<dbReference type="SMART" id="SM00421">
    <property type="entry name" value="HTH_LUXR"/>
    <property type="match status" value="1"/>
</dbReference>
<dbReference type="PRINTS" id="PR00038">
    <property type="entry name" value="HTHLUXR"/>
</dbReference>
<feature type="transmembrane region" description="Helical" evidence="2">
    <location>
        <begin position="66"/>
        <end position="85"/>
    </location>
</feature>
<evidence type="ECO:0000313" key="5">
    <source>
        <dbReference type="Proteomes" id="UP000017981"/>
    </source>
</evidence>
<dbReference type="InterPro" id="IPR000792">
    <property type="entry name" value="Tscrpt_reg_LuxR_C"/>
</dbReference>
<organism evidence="4 5">
    <name type="scientific">Crocosphaera watsonii WH 0005</name>
    <dbReference type="NCBI Taxonomy" id="423472"/>
    <lineage>
        <taxon>Bacteria</taxon>
        <taxon>Bacillati</taxon>
        <taxon>Cyanobacteriota</taxon>
        <taxon>Cyanophyceae</taxon>
        <taxon>Oscillatoriophycideae</taxon>
        <taxon>Chroococcales</taxon>
        <taxon>Aphanothecaceae</taxon>
        <taxon>Crocosphaera</taxon>
    </lineage>
</organism>
<dbReference type="PROSITE" id="PS50043">
    <property type="entry name" value="HTH_LUXR_2"/>
    <property type="match status" value="1"/>
</dbReference>
<reference evidence="4 5" key="1">
    <citation type="submission" date="2013-01" db="EMBL/GenBank/DDBJ databases">
        <authorList>
            <person name="Bench S."/>
        </authorList>
    </citation>
    <scope>NUCLEOTIDE SEQUENCE [LARGE SCALE GENOMIC DNA]</scope>
    <source>
        <strain evidence="4 5">WH 0005</strain>
    </source>
</reference>
<comment type="caution">
    <text evidence="4">The sequence shown here is derived from an EMBL/GenBank/DDBJ whole genome shotgun (WGS) entry which is preliminary data.</text>
</comment>
<evidence type="ECO:0000259" key="3">
    <source>
        <dbReference type="PROSITE" id="PS50043"/>
    </source>
</evidence>
<accession>T2ITS7</accession>
<feature type="domain" description="HTH luxR-type" evidence="3">
    <location>
        <begin position="5"/>
        <end position="70"/>
    </location>
</feature>
<dbReference type="PROSITE" id="PS00622">
    <property type="entry name" value="HTH_LUXR_1"/>
    <property type="match status" value="1"/>
</dbReference>
<dbReference type="Pfam" id="PF07676">
    <property type="entry name" value="PD40"/>
    <property type="match status" value="3"/>
</dbReference>
<dbReference type="PANTHER" id="PTHR36842">
    <property type="entry name" value="PROTEIN TOLB HOMOLOG"/>
    <property type="match status" value="1"/>
</dbReference>
<sequence>MTSAKFQNPVSLSGREMQILDLVSTGLTNLEIAQKLEISKRTVDNHISNILTKTKTDNRVELVRWGLQWVKCALMMSIAAFFLLIAKLHPKCLKSYLKLFGLSILITLVSCSDSGFITPPTQPLGNVLNTRSSEQHPRFSYEGRYLVFASDRQGKRSVWLYDQINGGLLPLPGLNQLGSVQDQPDISADGRYIVYVSEQEGKQDIFVYDRQTSRADNITKNILGEVRHPSISGNGRFVAFESNRSGQWDIIIYDRGLNAPLSLPSQLNN</sequence>
<keyword evidence="2" id="KW-1133">Transmembrane helix</keyword>
<dbReference type="GO" id="GO:0006355">
    <property type="term" value="P:regulation of DNA-templated transcription"/>
    <property type="evidence" value="ECO:0007669"/>
    <property type="project" value="InterPro"/>
</dbReference>
<dbReference type="SUPFAM" id="SSF46894">
    <property type="entry name" value="C-terminal effector domain of the bipartite response regulators"/>
    <property type="match status" value="1"/>
</dbReference>
<gene>
    <name evidence="4" type="ORF">CWATWH0005_335</name>
</gene>
<dbReference type="SUPFAM" id="SSF82171">
    <property type="entry name" value="DPP6 N-terminal domain-like"/>
    <property type="match status" value="1"/>
</dbReference>
<reference evidence="4 5" key="2">
    <citation type="submission" date="2013-09" db="EMBL/GenBank/DDBJ databases">
        <title>Whole genome comparison of six Crocosphaera watsonii strains with differing phenotypes.</title>
        <authorList>
            <person name="Bench S.R."/>
            <person name="Heller P."/>
            <person name="Frank I."/>
            <person name="Arciniega M."/>
            <person name="Shilova I.N."/>
            <person name="Zehr J.P."/>
        </authorList>
    </citation>
    <scope>NUCLEOTIDE SEQUENCE [LARGE SCALE GENOMIC DNA]</scope>
    <source>
        <strain evidence="4 5">WH 0005</strain>
    </source>
</reference>
<name>T2ITS7_CROWT</name>
<proteinExistence type="inferred from homology"/>
<dbReference type="CDD" id="cd06170">
    <property type="entry name" value="LuxR_C_like"/>
    <property type="match status" value="1"/>
</dbReference>
<dbReference type="GO" id="GO:0003677">
    <property type="term" value="F:DNA binding"/>
    <property type="evidence" value="ECO:0007669"/>
    <property type="project" value="InterPro"/>
</dbReference>
<dbReference type="Gene3D" id="1.10.10.10">
    <property type="entry name" value="Winged helix-like DNA-binding domain superfamily/Winged helix DNA-binding domain"/>
    <property type="match status" value="1"/>
</dbReference>
<protein>
    <submittedName>
        <fullName evidence="4">Periplasmic component of the Tol biopolymer transport system</fullName>
    </submittedName>
</protein>
<dbReference type="Pfam" id="PF00196">
    <property type="entry name" value="GerE"/>
    <property type="match status" value="1"/>
</dbReference>
<dbReference type="InterPro" id="IPR016032">
    <property type="entry name" value="Sig_transdc_resp-reg_C-effctor"/>
</dbReference>
<dbReference type="InterPro" id="IPR011042">
    <property type="entry name" value="6-blade_b-propeller_TolB-like"/>
</dbReference>
<keyword evidence="2" id="KW-0812">Transmembrane</keyword>
<dbReference type="InterPro" id="IPR011659">
    <property type="entry name" value="WD40"/>
</dbReference>
<dbReference type="Proteomes" id="UP000017981">
    <property type="component" value="Unassembled WGS sequence"/>
</dbReference>
<dbReference type="InterPro" id="IPR036388">
    <property type="entry name" value="WH-like_DNA-bd_sf"/>
</dbReference>
<dbReference type="EMBL" id="CAQL01000578">
    <property type="protein sequence ID" value="CCQ56207.1"/>
    <property type="molecule type" value="Genomic_DNA"/>
</dbReference>
<dbReference type="PANTHER" id="PTHR36842:SF2">
    <property type="entry name" value="SLR0505 PROTEIN"/>
    <property type="match status" value="1"/>
</dbReference>
<dbReference type="AlphaFoldDB" id="T2ITS7"/>
<comment type="similarity">
    <text evidence="1">Belongs to the TolB family.</text>
</comment>
<evidence type="ECO:0000313" key="4">
    <source>
        <dbReference type="EMBL" id="CCQ56207.1"/>
    </source>
</evidence>